<dbReference type="InterPro" id="IPR002559">
    <property type="entry name" value="Transposase_11"/>
</dbReference>
<dbReference type="EMBL" id="RJKL01000001">
    <property type="protein sequence ID" value="ROP30413.1"/>
    <property type="molecule type" value="Genomic_DNA"/>
</dbReference>
<evidence type="ECO:0000313" key="7">
    <source>
        <dbReference type="Proteomes" id="UP000271683"/>
    </source>
</evidence>
<gene>
    <name evidence="3" type="ORF">EDD30_0975</name>
    <name evidence="4" type="ORF">EDD30_3262</name>
    <name evidence="5" type="ORF">EDD30_3277</name>
    <name evidence="6" type="ORF">EDD30_4165</name>
</gene>
<dbReference type="NCBIfam" id="NF033580">
    <property type="entry name" value="transpos_IS5_3"/>
    <property type="match status" value="1"/>
</dbReference>
<reference evidence="6 7" key="1">
    <citation type="submission" date="2018-11" db="EMBL/GenBank/DDBJ databases">
        <title>Sequencing the genomes of 1000 actinobacteria strains.</title>
        <authorList>
            <person name="Klenk H.-P."/>
        </authorList>
    </citation>
    <scope>NUCLEOTIDE SEQUENCE [LARGE SCALE GENOMIC DNA]</scope>
    <source>
        <strain evidence="6 7">DSM 43634</strain>
    </source>
</reference>
<dbReference type="GO" id="GO:0004803">
    <property type="term" value="F:transposase activity"/>
    <property type="evidence" value="ECO:0007669"/>
    <property type="project" value="InterPro"/>
</dbReference>
<dbReference type="Pfam" id="PF13340">
    <property type="entry name" value="DUF4096"/>
    <property type="match status" value="1"/>
</dbReference>
<dbReference type="GO" id="GO:0003677">
    <property type="term" value="F:DNA binding"/>
    <property type="evidence" value="ECO:0007669"/>
    <property type="project" value="InterPro"/>
</dbReference>
<dbReference type="PANTHER" id="PTHR30007:SF0">
    <property type="entry name" value="TRANSPOSASE"/>
    <property type="match status" value="1"/>
</dbReference>
<accession>A0A3N1GM04</accession>
<evidence type="ECO:0000259" key="2">
    <source>
        <dbReference type="Pfam" id="PF13340"/>
    </source>
</evidence>
<name>A0A3N1GM04_9ACTN</name>
<protein>
    <submittedName>
        <fullName evidence="6">Putative transposase</fullName>
    </submittedName>
</protein>
<evidence type="ECO:0000259" key="1">
    <source>
        <dbReference type="Pfam" id="PF01609"/>
    </source>
</evidence>
<dbReference type="InterPro" id="IPR025161">
    <property type="entry name" value="IS402-like_dom"/>
</dbReference>
<feature type="domain" description="Insertion element IS402-like" evidence="2">
    <location>
        <begin position="35"/>
        <end position="110"/>
    </location>
</feature>
<dbReference type="AlphaFoldDB" id="A0A3N1GM04"/>
<proteinExistence type="predicted"/>
<dbReference type="EMBL" id="RJKL01000001">
    <property type="protein sequence ID" value="ROP28243.1"/>
    <property type="molecule type" value="Genomic_DNA"/>
</dbReference>
<dbReference type="PANTHER" id="PTHR30007">
    <property type="entry name" value="PHP DOMAIN PROTEIN"/>
    <property type="match status" value="1"/>
</dbReference>
<evidence type="ECO:0000313" key="5">
    <source>
        <dbReference type="EMBL" id="ROP30427.1"/>
    </source>
</evidence>
<dbReference type="RefSeq" id="WP_244945116.1">
    <property type="nucleotide sequence ID" value="NZ_RJKL01000001.1"/>
</dbReference>
<evidence type="ECO:0000313" key="3">
    <source>
        <dbReference type="EMBL" id="ROP28243.1"/>
    </source>
</evidence>
<evidence type="ECO:0000313" key="4">
    <source>
        <dbReference type="EMBL" id="ROP30413.1"/>
    </source>
</evidence>
<feature type="domain" description="Transposase IS4-like" evidence="1">
    <location>
        <begin position="126"/>
        <end position="279"/>
    </location>
</feature>
<evidence type="ECO:0000313" key="6">
    <source>
        <dbReference type="EMBL" id="ROP31270.1"/>
    </source>
</evidence>
<comment type="caution">
    <text evidence="6">The sequence shown here is derived from an EMBL/GenBank/DDBJ whole genome shotgun (WGS) entry which is preliminary data.</text>
</comment>
<dbReference type="GO" id="GO:0006313">
    <property type="term" value="P:DNA transposition"/>
    <property type="evidence" value="ECO:0007669"/>
    <property type="project" value="InterPro"/>
</dbReference>
<organism evidence="6 7">
    <name type="scientific">Couchioplanes caeruleus</name>
    <dbReference type="NCBI Taxonomy" id="56438"/>
    <lineage>
        <taxon>Bacteria</taxon>
        <taxon>Bacillati</taxon>
        <taxon>Actinomycetota</taxon>
        <taxon>Actinomycetes</taxon>
        <taxon>Micromonosporales</taxon>
        <taxon>Micromonosporaceae</taxon>
        <taxon>Couchioplanes</taxon>
    </lineage>
</organism>
<dbReference type="EMBL" id="RJKL01000001">
    <property type="protein sequence ID" value="ROP30427.1"/>
    <property type="molecule type" value="Genomic_DNA"/>
</dbReference>
<dbReference type="EMBL" id="RJKL01000001">
    <property type="protein sequence ID" value="ROP31270.1"/>
    <property type="molecule type" value="Genomic_DNA"/>
</dbReference>
<dbReference type="Pfam" id="PF01609">
    <property type="entry name" value="DDE_Tnp_1"/>
    <property type="match status" value="1"/>
</dbReference>
<sequence length="292" mass="32496">MTFYLVGGAGASTASVVSADHLPSNRARLYPSDTSDAEWQVIAPLIPAGQPSRRGGRRPVHSRRDIVDAIRYLAHNGCVWRALPADFPPWQTVYDYHARWSTDGTVNRLHNTLRDQVRTAAGREPEPSAAIIDSQSVRAAETVARASRGYDAGKRVNGRKRHIAVDTIGLLLVVAVSAASVQDRQAGRVLLWAVHTVCRKVTMTWADSGYSGTLVDFAAALGVTVTIVAKFAGQFGFHVLPRRWVVERTLSWISRCRRTVRDYERLPEHHAAIVQWSMIIIMSRRLARHHRP</sequence>
<dbReference type="Proteomes" id="UP000271683">
    <property type="component" value="Unassembled WGS sequence"/>
</dbReference>